<dbReference type="InterPro" id="IPR008914">
    <property type="entry name" value="PEBP"/>
</dbReference>
<dbReference type="Pfam" id="PF01161">
    <property type="entry name" value="PBP"/>
    <property type="match status" value="1"/>
</dbReference>
<dbReference type="Proteomes" id="UP000295367">
    <property type="component" value="Unassembled WGS sequence"/>
</dbReference>
<organism evidence="2 3">
    <name type="scientific">Sulfurirhabdus autotrophica</name>
    <dbReference type="NCBI Taxonomy" id="1706046"/>
    <lineage>
        <taxon>Bacteria</taxon>
        <taxon>Pseudomonadati</taxon>
        <taxon>Pseudomonadota</taxon>
        <taxon>Betaproteobacteria</taxon>
        <taxon>Nitrosomonadales</taxon>
        <taxon>Sulfuricellaceae</taxon>
        <taxon>Sulfurirhabdus</taxon>
    </lineage>
</organism>
<gene>
    <name evidence="2" type="ORF">EDC63_13217</name>
</gene>
<evidence type="ECO:0000313" key="3">
    <source>
        <dbReference type="Proteomes" id="UP000295367"/>
    </source>
</evidence>
<dbReference type="InterPro" id="IPR036610">
    <property type="entry name" value="PEBP-like_sf"/>
</dbReference>
<evidence type="ECO:0008006" key="4">
    <source>
        <dbReference type="Google" id="ProtNLM"/>
    </source>
</evidence>
<comment type="caution">
    <text evidence="2">The sequence shown here is derived from an EMBL/GenBank/DDBJ whole genome shotgun (WGS) entry which is preliminary data.</text>
</comment>
<protein>
    <recommendedName>
        <fullName evidence="4">PBP family phospholipid-binding protein</fullName>
    </recommendedName>
</protein>
<dbReference type="AlphaFoldDB" id="A0A4R3XRJ6"/>
<dbReference type="NCBIfam" id="TIGR00481">
    <property type="entry name" value="YbhB/YbcL family Raf kinase inhibitor-like protein"/>
    <property type="match status" value="1"/>
</dbReference>
<name>A0A4R3XRJ6_9PROT</name>
<sequence>MLKKIAITSVLILTSASVFAKGFELSSPDIPNGKAIAKTFTFNGFGCTGENISPALSWKNAPADTKSFAVMVHDPDAKTGGGGFRHWVVVNLPSSATGIAKGMGKTGVTTLPDGGEQITTDFGTQGWGGPCPPMGDAPHHYQFTVYALKVDKLELPLNATAGLAGFMVNMNSIGKASFISTYGR</sequence>
<dbReference type="InterPro" id="IPR005247">
    <property type="entry name" value="YbhB_YbcL/LppC-like"/>
</dbReference>
<dbReference type="RefSeq" id="WP_124946113.1">
    <property type="nucleotide sequence ID" value="NZ_BHVT01000026.1"/>
</dbReference>
<dbReference type="OrthoDB" id="9797506at2"/>
<evidence type="ECO:0000256" key="1">
    <source>
        <dbReference type="SAM" id="SignalP"/>
    </source>
</evidence>
<accession>A0A4R3XRJ6</accession>
<keyword evidence="3" id="KW-1185">Reference proteome</keyword>
<dbReference type="PANTHER" id="PTHR30289">
    <property type="entry name" value="UNCHARACTERIZED PROTEIN YBCL-RELATED"/>
    <property type="match status" value="1"/>
</dbReference>
<reference evidence="2 3" key="1">
    <citation type="submission" date="2019-03" db="EMBL/GenBank/DDBJ databases">
        <title>Genomic Encyclopedia of Type Strains, Phase IV (KMG-IV): sequencing the most valuable type-strain genomes for metagenomic binning, comparative biology and taxonomic classification.</title>
        <authorList>
            <person name="Goeker M."/>
        </authorList>
    </citation>
    <scope>NUCLEOTIDE SEQUENCE [LARGE SCALE GENOMIC DNA]</scope>
    <source>
        <strain evidence="2 3">DSM 100309</strain>
    </source>
</reference>
<dbReference type="EMBL" id="SMCO01000032">
    <property type="protein sequence ID" value="TCV79972.1"/>
    <property type="molecule type" value="Genomic_DNA"/>
</dbReference>
<proteinExistence type="predicted"/>
<dbReference type="PANTHER" id="PTHR30289:SF1">
    <property type="entry name" value="PEBP (PHOSPHATIDYLETHANOLAMINE-BINDING PROTEIN) FAMILY PROTEIN"/>
    <property type="match status" value="1"/>
</dbReference>
<feature type="chain" id="PRO_5020756214" description="PBP family phospholipid-binding protein" evidence="1">
    <location>
        <begin position="21"/>
        <end position="184"/>
    </location>
</feature>
<dbReference type="Gene3D" id="3.90.280.10">
    <property type="entry name" value="PEBP-like"/>
    <property type="match status" value="1"/>
</dbReference>
<dbReference type="CDD" id="cd00865">
    <property type="entry name" value="PEBP_bact_arch"/>
    <property type="match status" value="1"/>
</dbReference>
<evidence type="ECO:0000313" key="2">
    <source>
        <dbReference type="EMBL" id="TCV79972.1"/>
    </source>
</evidence>
<keyword evidence="1" id="KW-0732">Signal</keyword>
<dbReference type="SUPFAM" id="SSF49777">
    <property type="entry name" value="PEBP-like"/>
    <property type="match status" value="1"/>
</dbReference>
<feature type="signal peptide" evidence="1">
    <location>
        <begin position="1"/>
        <end position="20"/>
    </location>
</feature>